<comment type="caution">
    <text evidence="2">The sequence shown here is derived from an EMBL/GenBank/DDBJ whole genome shotgun (WGS) entry which is preliminary data.</text>
</comment>
<feature type="domain" description="Protein kinase" evidence="1">
    <location>
        <begin position="32"/>
        <end position="301"/>
    </location>
</feature>
<dbReference type="EMBL" id="SNRY01000416">
    <property type="protein sequence ID" value="KAA6341045.1"/>
    <property type="molecule type" value="Genomic_DNA"/>
</dbReference>
<dbReference type="AlphaFoldDB" id="A0A5J4S6J0"/>
<gene>
    <name evidence="2" type="ORF">EZS27_011136</name>
</gene>
<protein>
    <recommendedName>
        <fullName evidence="1">Protein kinase domain-containing protein</fullName>
    </recommendedName>
</protein>
<dbReference type="Pfam" id="PF00069">
    <property type="entry name" value="Pkinase"/>
    <property type="match status" value="1"/>
</dbReference>
<accession>A0A5J4S6J0</accession>
<proteinExistence type="predicted"/>
<dbReference type="PROSITE" id="PS50011">
    <property type="entry name" value="PROTEIN_KINASE_DOM"/>
    <property type="match status" value="1"/>
</dbReference>
<reference evidence="2" key="1">
    <citation type="submission" date="2019-03" db="EMBL/GenBank/DDBJ databases">
        <title>Single cell metagenomics reveals metabolic interactions within the superorganism composed of flagellate Streblomastix strix and complex community of Bacteroidetes bacteria on its surface.</title>
        <authorList>
            <person name="Treitli S.C."/>
            <person name="Kolisko M."/>
            <person name="Husnik F."/>
            <person name="Keeling P."/>
            <person name="Hampl V."/>
        </authorList>
    </citation>
    <scope>NUCLEOTIDE SEQUENCE</scope>
    <source>
        <strain evidence="2">STM</strain>
    </source>
</reference>
<dbReference type="InterPro" id="IPR011009">
    <property type="entry name" value="Kinase-like_dom_sf"/>
</dbReference>
<dbReference type="Gene3D" id="1.10.510.10">
    <property type="entry name" value="Transferase(Phosphotransferase) domain 1"/>
    <property type="match status" value="1"/>
</dbReference>
<evidence type="ECO:0000313" key="2">
    <source>
        <dbReference type="EMBL" id="KAA6341045.1"/>
    </source>
</evidence>
<dbReference type="InterPro" id="IPR000719">
    <property type="entry name" value="Prot_kinase_dom"/>
</dbReference>
<organism evidence="2">
    <name type="scientific">termite gut metagenome</name>
    <dbReference type="NCBI Taxonomy" id="433724"/>
    <lineage>
        <taxon>unclassified sequences</taxon>
        <taxon>metagenomes</taxon>
        <taxon>organismal metagenomes</taxon>
    </lineage>
</organism>
<dbReference type="GO" id="GO:0005524">
    <property type="term" value="F:ATP binding"/>
    <property type="evidence" value="ECO:0007669"/>
    <property type="project" value="InterPro"/>
</dbReference>
<dbReference type="SUPFAM" id="SSF56112">
    <property type="entry name" value="Protein kinase-like (PK-like)"/>
    <property type="match status" value="1"/>
</dbReference>
<evidence type="ECO:0000259" key="1">
    <source>
        <dbReference type="PROSITE" id="PS50011"/>
    </source>
</evidence>
<sequence length="456" mass="52810">MPNKSDIINAVKNSDIFLKIPELKGATVKLKPDGSPFFYTGGFNMVFQLTEKSQEWAFRVWHTNINHLKDRFQKISQYLSKQKLPYFADFIYDESGLLVNGELADTIRMEWLDGLLLKDFIEKNLNNKGILLKLAEDFLTMCKDLHNHKISHGDLQHGNIIIDGENKIRLIDYDSVCVPDIEEQEEYVTGLKGYQHPSRINSKNKTSLNADYFSELIIYLSIVAIAENPKLWEDFQVKDSEFLLCGEDDFTDFSQSKIYNDLSHNASQEIKDLLNIVVEYLSTPSYRDLEPFFTYLIPPKIIQFSMDKEVIIRGQKVTLLWNVNKALEIEIDNGIGKVNHKDKKEIYPNQNPIYKLTARNSYGISEQEIVLRIFPTPIIESLKVPMPDFESKINLNSINITSPKIDVSINLPDFNLNLPQFTASSVDLQKIRPKYKPKVSIFNFSKIYEYIRKREL</sequence>
<dbReference type="GO" id="GO:0004672">
    <property type="term" value="F:protein kinase activity"/>
    <property type="evidence" value="ECO:0007669"/>
    <property type="project" value="InterPro"/>
</dbReference>
<name>A0A5J4S6J0_9ZZZZ</name>